<dbReference type="PROSITE" id="PS51184">
    <property type="entry name" value="JMJC"/>
    <property type="match status" value="1"/>
</dbReference>
<evidence type="ECO:0000256" key="1">
    <source>
        <dbReference type="ARBA" id="ARBA00038068"/>
    </source>
</evidence>
<dbReference type="Proteomes" id="UP000079169">
    <property type="component" value="Unplaced"/>
</dbReference>
<dbReference type="SMART" id="SM00558">
    <property type="entry name" value="JmjC"/>
    <property type="match status" value="1"/>
</dbReference>
<dbReference type="SUPFAM" id="SSF51197">
    <property type="entry name" value="Clavaminate synthase-like"/>
    <property type="match status" value="1"/>
</dbReference>
<dbReference type="GO" id="GO:0045905">
    <property type="term" value="P:positive regulation of translational termination"/>
    <property type="evidence" value="ECO:0007669"/>
    <property type="project" value="TreeGrafter"/>
</dbReference>
<dbReference type="AlphaFoldDB" id="A0A1S3CUP7"/>
<gene>
    <name evidence="6" type="primary">LOC103505609</name>
</gene>
<dbReference type="InterPro" id="IPR003347">
    <property type="entry name" value="JmjC_dom"/>
</dbReference>
<comment type="catalytic activity">
    <reaction evidence="2">
        <text>L-lysyl-[protein] + 2-oxoglutarate + O2 = 4-hydroxy-L-lysyl-[protein] + succinate + CO2</text>
        <dbReference type="Rhea" id="RHEA:57156"/>
        <dbReference type="Rhea" id="RHEA-COMP:9752"/>
        <dbReference type="Rhea" id="RHEA-COMP:15084"/>
        <dbReference type="ChEBI" id="CHEBI:15379"/>
        <dbReference type="ChEBI" id="CHEBI:16526"/>
        <dbReference type="ChEBI" id="CHEBI:16810"/>
        <dbReference type="ChEBI" id="CHEBI:29969"/>
        <dbReference type="ChEBI" id="CHEBI:30031"/>
        <dbReference type="ChEBI" id="CHEBI:141495"/>
    </reaction>
</comment>
<dbReference type="Pfam" id="PF13621">
    <property type="entry name" value="Cupin_8"/>
    <property type="match status" value="1"/>
</dbReference>
<dbReference type="CTD" id="65094"/>
<dbReference type="Gene3D" id="2.60.120.650">
    <property type="entry name" value="Cupin"/>
    <property type="match status" value="1"/>
</dbReference>
<dbReference type="RefSeq" id="XP_008468181.1">
    <property type="nucleotide sequence ID" value="XM_008469959.3"/>
</dbReference>
<evidence type="ECO:0000259" key="4">
    <source>
        <dbReference type="PROSITE" id="PS51184"/>
    </source>
</evidence>
<accession>A0A1S3CUP7</accession>
<dbReference type="InterPro" id="IPR041667">
    <property type="entry name" value="Cupin_8"/>
</dbReference>
<feature type="domain" description="JmjC" evidence="4">
    <location>
        <begin position="133"/>
        <end position="287"/>
    </location>
</feature>
<dbReference type="GeneID" id="103505609"/>
<dbReference type="PaxDb" id="121845-A0A1S3CUP7"/>
<comment type="similarity">
    <text evidence="1">Belongs to the JMJD6 family.</text>
</comment>
<reference evidence="6" key="1">
    <citation type="submission" date="2025-08" db="UniProtKB">
        <authorList>
            <consortium name="RefSeq"/>
        </authorList>
    </citation>
    <scope>IDENTIFICATION</scope>
</reference>
<evidence type="ECO:0000256" key="2">
    <source>
        <dbReference type="ARBA" id="ARBA00047762"/>
    </source>
</evidence>
<dbReference type="GO" id="GO:0016706">
    <property type="term" value="F:2-oxoglutarate-dependent dioxygenase activity"/>
    <property type="evidence" value="ECO:0007669"/>
    <property type="project" value="TreeGrafter"/>
</dbReference>
<dbReference type="GO" id="GO:0043565">
    <property type="term" value="F:sequence-specific DNA binding"/>
    <property type="evidence" value="ECO:0007669"/>
    <property type="project" value="TreeGrafter"/>
</dbReference>
<dbReference type="InterPro" id="IPR050910">
    <property type="entry name" value="JMJD6_ArgDemeth/LysHydrox"/>
</dbReference>
<organism evidence="5 6">
    <name type="scientific">Diaphorina citri</name>
    <name type="common">Asian citrus psyllid</name>
    <dbReference type="NCBI Taxonomy" id="121845"/>
    <lineage>
        <taxon>Eukaryota</taxon>
        <taxon>Metazoa</taxon>
        <taxon>Ecdysozoa</taxon>
        <taxon>Arthropoda</taxon>
        <taxon>Hexapoda</taxon>
        <taxon>Insecta</taxon>
        <taxon>Pterygota</taxon>
        <taxon>Neoptera</taxon>
        <taxon>Paraneoptera</taxon>
        <taxon>Hemiptera</taxon>
        <taxon>Sternorrhyncha</taxon>
        <taxon>Psylloidea</taxon>
        <taxon>Psyllidae</taxon>
        <taxon>Diaphorininae</taxon>
        <taxon>Diaphorina</taxon>
    </lineage>
</organism>
<keyword evidence="5" id="KW-1185">Reference proteome</keyword>
<dbReference type="OMA" id="TNIVGHK"/>
<evidence type="ECO:0000256" key="3">
    <source>
        <dbReference type="ARBA" id="ARBA00082904"/>
    </source>
</evidence>
<evidence type="ECO:0000313" key="6">
    <source>
        <dbReference type="RefSeq" id="XP_008468181.1"/>
    </source>
</evidence>
<protein>
    <recommendedName>
        <fullName evidence="3">Jumonji domain-containing protein 4</fullName>
    </recommendedName>
</protein>
<evidence type="ECO:0000313" key="5">
    <source>
        <dbReference type="Proteomes" id="UP000079169"/>
    </source>
</evidence>
<proteinExistence type="inferred from homology"/>
<sequence length="393" mass="46489">MLMLSDSCNSNEQINVTTTALPQVDYNIDPSHIYPYCFNNFLSKNKPFILKSCVNEWNSSLHWVQNKQPNFEYLSNHYGDIEVPVANCNSYYFNAHEKTNMTLKEYTIYWQNKIDGKLSETEPLYYLKDWHFTRDFKTEDIYRVPNVFSSDWLNEYYSEHLEHKDDYRFVYMGPKETWTPLHADVFHSYSWSVNICGRKQWLLLAPGNEKYFKDSMGNLISDMRSVDWSTLPRDTVIIVEQEAGDSIFVPSGWHHQVTNLEHTISINHNWINGTNIDHVYHEMVSHLEAVKKEIDDCKDMDDWTSHCQLMLQVSFGINFRQFFDMLKFICQKRLTSLKNGTTIRLYGNWILSLDHTMFDLRKASDVLKLCAQHEDWDLKLETNKLIEDLNSSI</sequence>
<dbReference type="PANTHER" id="PTHR12480:SF6">
    <property type="entry name" value="2-OXOGLUTARATE AND IRON-DEPENDENT OXYGENASE JMJD4"/>
    <property type="match status" value="1"/>
</dbReference>
<dbReference type="PANTHER" id="PTHR12480">
    <property type="entry name" value="ARGININE DEMETHYLASE AND LYSYL-HYDROXYLASE JMJD"/>
    <property type="match status" value="1"/>
</dbReference>
<name>A0A1S3CUP7_DIACI</name>
<dbReference type="STRING" id="121845.A0A1S3CUP7"/>
<dbReference type="KEGG" id="dci:103505609"/>
<dbReference type="GO" id="GO:0005737">
    <property type="term" value="C:cytoplasm"/>
    <property type="evidence" value="ECO:0007669"/>
    <property type="project" value="TreeGrafter"/>
</dbReference>
<dbReference type="GO" id="GO:0005634">
    <property type="term" value="C:nucleus"/>
    <property type="evidence" value="ECO:0007669"/>
    <property type="project" value="TreeGrafter"/>
</dbReference>